<evidence type="ECO:0000313" key="2">
    <source>
        <dbReference type="Proteomes" id="UP000516437"/>
    </source>
</evidence>
<comment type="caution">
    <text evidence="1">The sequence shown here is derived from an EMBL/GenBank/DDBJ whole genome shotgun (WGS) entry which is preliminary data.</text>
</comment>
<reference evidence="1 2" key="1">
    <citation type="journal article" date="2019" name="Plant Biotechnol. J.">
        <title>The red bayberry genome and genetic basis of sex determination.</title>
        <authorList>
            <person name="Jia H.M."/>
            <person name="Jia H.J."/>
            <person name="Cai Q.L."/>
            <person name="Wang Y."/>
            <person name="Zhao H.B."/>
            <person name="Yang W.F."/>
            <person name="Wang G.Y."/>
            <person name="Li Y.H."/>
            <person name="Zhan D.L."/>
            <person name="Shen Y.T."/>
            <person name="Niu Q.F."/>
            <person name="Chang L."/>
            <person name="Qiu J."/>
            <person name="Zhao L."/>
            <person name="Xie H.B."/>
            <person name="Fu W.Y."/>
            <person name="Jin J."/>
            <person name="Li X.W."/>
            <person name="Jiao Y."/>
            <person name="Zhou C.C."/>
            <person name="Tu T."/>
            <person name="Chai C.Y."/>
            <person name="Gao J.L."/>
            <person name="Fan L.J."/>
            <person name="van de Weg E."/>
            <person name="Wang J.Y."/>
            <person name="Gao Z.S."/>
        </authorList>
    </citation>
    <scope>NUCLEOTIDE SEQUENCE [LARGE SCALE GENOMIC DNA]</scope>
    <source>
        <tissue evidence="1">Leaves</tissue>
    </source>
</reference>
<dbReference type="AlphaFoldDB" id="A0A6A1W1N9"/>
<proteinExistence type="predicted"/>
<gene>
    <name evidence="1" type="ORF">CJ030_MR3G026673</name>
</gene>
<dbReference type="Proteomes" id="UP000516437">
    <property type="component" value="Chromosome 3"/>
</dbReference>
<keyword evidence="2" id="KW-1185">Reference proteome</keyword>
<name>A0A6A1W1N9_9ROSI</name>
<protein>
    <submittedName>
        <fullName evidence="1">Uncharacterized protein</fullName>
    </submittedName>
</protein>
<organism evidence="1 2">
    <name type="scientific">Morella rubra</name>
    <name type="common">Chinese bayberry</name>
    <dbReference type="NCBI Taxonomy" id="262757"/>
    <lineage>
        <taxon>Eukaryota</taxon>
        <taxon>Viridiplantae</taxon>
        <taxon>Streptophyta</taxon>
        <taxon>Embryophyta</taxon>
        <taxon>Tracheophyta</taxon>
        <taxon>Spermatophyta</taxon>
        <taxon>Magnoliopsida</taxon>
        <taxon>eudicotyledons</taxon>
        <taxon>Gunneridae</taxon>
        <taxon>Pentapetalae</taxon>
        <taxon>rosids</taxon>
        <taxon>fabids</taxon>
        <taxon>Fagales</taxon>
        <taxon>Myricaceae</taxon>
        <taxon>Morella</taxon>
    </lineage>
</organism>
<accession>A0A6A1W1N9</accession>
<sequence>MGGVQRESGGSGGGEPSFGARTIVAANSECLCAFVHIRKYLTGSAKTYADSVQANGHVRDVACISPHTNFQDSLRVWSLPLCRKCAPSRLKLF</sequence>
<dbReference type="EMBL" id="RXIC02000021">
    <property type="protein sequence ID" value="KAB1218793.1"/>
    <property type="molecule type" value="Genomic_DNA"/>
</dbReference>
<evidence type="ECO:0000313" key="1">
    <source>
        <dbReference type="EMBL" id="KAB1218793.1"/>
    </source>
</evidence>